<keyword evidence="3" id="KW-1185">Reference proteome</keyword>
<organism evidence="2 3">
    <name type="scientific">Helicobacter mastomyrinus</name>
    <dbReference type="NCBI Taxonomy" id="287948"/>
    <lineage>
        <taxon>Bacteria</taxon>
        <taxon>Pseudomonadati</taxon>
        <taxon>Campylobacterota</taxon>
        <taxon>Epsilonproteobacteria</taxon>
        <taxon>Campylobacterales</taxon>
        <taxon>Helicobacteraceae</taxon>
        <taxon>Helicobacter</taxon>
    </lineage>
</organism>
<evidence type="ECO:0000256" key="1">
    <source>
        <dbReference type="SAM" id="SignalP"/>
    </source>
</evidence>
<evidence type="ECO:0008006" key="4">
    <source>
        <dbReference type="Google" id="ProtNLM"/>
    </source>
</evidence>
<dbReference type="RefSeq" id="WP_343353595.1">
    <property type="nucleotide sequence ID" value="NZ_CP145316.1"/>
</dbReference>
<dbReference type="Proteomes" id="UP001434737">
    <property type="component" value="Chromosome"/>
</dbReference>
<keyword evidence="1" id="KW-0732">Signal</keyword>
<feature type="signal peptide" evidence="1">
    <location>
        <begin position="1"/>
        <end position="20"/>
    </location>
</feature>
<dbReference type="EMBL" id="CP145316">
    <property type="protein sequence ID" value="XAM18105.1"/>
    <property type="molecule type" value="Genomic_DNA"/>
</dbReference>
<feature type="chain" id="PRO_5046449824" description="Porin" evidence="1">
    <location>
        <begin position="21"/>
        <end position="381"/>
    </location>
</feature>
<evidence type="ECO:0000313" key="3">
    <source>
        <dbReference type="Proteomes" id="UP001434737"/>
    </source>
</evidence>
<dbReference type="InterPro" id="IPR023614">
    <property type="entry name" value="Porin_dom_sf"/>
</dbReference>
<protein>
    <recommendedName>
        <fullName evidence="4">Porin</fullName>
    </recommendedName>
</protein>
<reference evidence="2 3" key="1">
    <citation type="submission" date="2024-02" db="EMBL/GenBank/DDBJ databases">
        <title>Genome and pathogenicity analysis of Helicobacter mastomyrinus isolated from mice.</title>
        <authorList>
            <person name="Zhu L."/>
        </authorList>
    </citation>
    <scope>NUCLEOTIDE SEQUENCE [LARGE SCALE GENOMIC DNA]</scope>
    <source>
        <strain evidence="2 3">Hm-17</strain>
    </source>
</reference>
<dbReference type="Gene3D" id="2.40.160.10">
    <property type="entry name" value="Porin"/>
    <property type="match status" value="1"/>
</dbReference>
<sequence>MKKVLVSGALSAFLVLPASAIEIYSDDDKKVEIYGSIRGFMGYSESTKAEDPAAFLFGLQSNSQFGVRAQMGKFKANVEFGAREADVIPAADGNTTAPYRQYWGSYDTGYGVVLFGKTNSPSFDNGFSSNWLNIDSGMVGFGGLPTAKRHIQLQYNIAGFSIGVLEDVRGNGWSGTNNNPNQETPRIAANYTINNDKGQPFFKIAGSYKYYNSGSINPDNSLIATNPGTHAYHIWLGLRPTFGNSFLSLVAQYGKNGYLYGEQIAGAYSKGGYTFTSVGNGVGLGAEIAGGKVEFGTKLSQDVSLILGAGYQATYGGSAQSGPIHSYAAFLQLPYKANANVEVAPQVTFYNTEGKKTSKLLIASSNKQGSVIAGVRIKWDF</sequence>
<evidence type="ECO:0000313" key="2">
    <source>
        <dbReference type="EMBL" id="XAM18105.1"/>
    </source>
</evidence>
<name>A0ABZ3F5W4_9HELI</name>
<proteinExistence type="predicted"/>
<accession>A0ABZ3F5W4</accession>
<gene>
    <name evidence="2" type="ORF">V3I05_10550</name>
</gene>
<dbReference type="SUPFAM" id="SSF56935">
    <property type="entry name" value="Porins"/>
    <property type="match status" value="1"/>
</dbReference>